<dbReference type="AlphaFoldDB" id="A0AAV4M1S8"/>
<dbReference type="RefSeq" id="XP_067717894.1">
    <property type="nucleotide sequence ID" value="XM_067861793.1"/>
</dbReference>
<dbReference type="Proteomes" id="UP001497744">
    <property type="component" value="Unassembled WGS sequence"/>
</dbReference>
<dbReference type="EMBL" id="BPLF01000005">
    <property type="protein sequence ID" value="GIX65825.1"/>
    <property type="molecule type" value="Genomic_DNA"/>
</dbReference>
<evidence type="ECO:0000256" key="1">
    <source>
        <dbReference type="SAM" id="MobiDB-lite"/>
    </source>
</evidence>
<feature type="region of interest" description="Disordered" evidence="1">
    <location>
        <begin position="111"/>
        <end position="159"/>
    </location>
</feature>
<dbReference type="PANTHER" id="PTHR46018">
    <property type="entry name" value="ZINC PHOSPHODIESTERASE ELAC PROTEIN 1"/>
    <property type="match status" value="1"/>
</dbReference>
<dbReference type="InterPro" id="IPR036866">
    <property type="entry name" value="RibonucZ/Hydroxyglut_hydro"/>
</dbReference>
<accession>A0AAV4M1S8</accession>
<organism evidence="2 3">
    <name type="scientific">Babesia caballi</name>
    <dbReference type="NCBI Taxonomy" id="5871"/>
    <lineage>
        <taxon>Eukaryota</taxon>
        <taxon>Sar</taxon>
        <taxon>Alveolata</taxon>
        <taxon>Apicomplexa</taxon>
        <taxon>Aconoidasida</taxon>
        <taxon>Piroplasmida</taxon>
        <taxon>Babesiidae</taxon>
        <taxon>Babesia</taxon>
    </lineage>
</organism>
<feature type="region of interest" description="Disordered" evidence="1">
    <location>
        <begin position="743"/>
        <end position="767"/>
    </location>
</feature>
<dbReference type="GO" id="GO:0042781">
    <property type="term" value="F:3'-tRNA processing endoribonuclease activity"/>
    <property type="evidence" value="ECO:0007669"/>
    <property type="project" value="TreeGrafter"/>
</dbReference>
<dbReference type="SUPFAM" id="SSF56281">
    <property type="entry name" value="Metallo-hydrolase/oxidoreductase"/>
    <property type="match status" value="1"/>
</dbReference>
<keyword evidence="3" id="KW-1185">Reference proteome</keyword>
<dbReference type="Pfam" id="PF23023">
    <property type="entry name" value="Anti-Pycsar_Apyc1"/>
    <property type="match status" value="1"/>
</dbReference>
<evidence type="ECO:0000313" key="3">
    <source>
        <dbReference type="Proteomes" id="UP001497744"/>
    </source>
</evidence>
<dbReference type="PANTHER" id="PTHR46018:SF2">
    <property type="entry name" value="ZINC PHOSPHODIESTERASE ELAC PROTEIN 1"/>
    <property type="match status" value="1"/>
</dbReference>
<feature type="compositionally biased region" description="Basic residues" evidence="1">
    <location>
        <begin position="117"/>
        <end position="129"/>
    </location>
</feature>
<dbReference type="GO" id="GO:0005634">
    <property type="term" value="C:nucleus"/>
    <property type="evidence" value="ECO:0007669"/>
    <property type="project" value="TreeGrafter"/>
</dbReference>
<feature type="region of interest" description="Disordered" evidence="1">
    <location>
        <begin position="52"/>
        <end position="98"/>
    </location>
</feature>
<protein>
    <submittedName>
        <fullName evidence="2">Metallo-hydrolase/oxidoreductase, putative</fullName>
    </submittedName>
</protein>
<feature type="compositionally biased region" description="Polar residues" evidence="1">
    <location>
        <begin position="87"/>
        <end position="98"/>
    </location>
</feature>
<gene>
    <name evidence="2" type="ORF">BcabD6B2_52600</name>
</gene>
<evidence type="ECO:0000313" key="2">
    <source>
        <dbReference type="EMBL" id="GIX65825.1"/>
    </source>
</evidence>
<feature type="compositionally biased region" description="Basic and acidic residues" evidence="1">
    <location>
        <begin position="183"/>
        <end position="201"/>
    </location>
</feature>
<feature type="region of interest" description="Disordered" evidence="1">
    <location>
        <begin position="176"/>
        <end position="212"/>
    </location>
</feature>
<dbReference type="GeneID" id="94197306"/>
<name>A0AAV4M1S8_BABCB</name>
<reference evidence="2 3" key="1">
    <citation type="submission" date="2021-06" db="EMBL/GenBank/DDBJ databases">
        <title>Genome sequence of Babesia caballi.</title>
        <authorList>
            <person name="Yamagishi J."/>
            <person name="Kidaka T."/>
            <person name="Ochi A."/>
        </authorList>
    </citation>
    <scope>NUCLEOTIDE SEQUENCE [LARGE SCALE GENOMIC DNA]</scope>
    <source>
        <strain evidence="2">USDA-D6B2</strain>
    </source>
</reference>
<comment type="caution">
    <text evidence="2">The sequence shown here is derived from an EMBL/GenBank/DDBJ whole genome shotgun (WGS) entry which is preliminary data.</text>
</comment>
<proteinExistence type="predicted"/>
<dbReference type="Gene3D" id="3.60.15.10">
    <property type="entry name" value="Ribonuclease Z/Hydroxyacylglutathione hydrolase-like"/>
    <property type="match status" value="2"/>
</dbReference>
<sequence length="987" mass="108305">MSQQRSKRNTHRNIAVCACIVALSWPESAAIQPKLSTGAVGPGFVASLAKQNAPKASRLYSNRRRDVSVGSGSDSDEGATDSAANGPHTNARSRGNNILGSDGVLFFSDRGNLSHKSGAHKTPHARKGSTHAEHGQNGTVQDVATGGASLDKPPGSSDVTVIYADGMRERIQGVDTDGGRTLAHREGKQQPRAVQPDESHKHTGPRSHANGSNDALYAQLARQLASIAPALSKENAELYQLLQRCVLNLRWDVWSAATTSPTGAKDFRSAQLSKHKAIEIGVNQCLEPLMRRWKDGLKRWVPGGRSALRKLTKPLGLQDARDAEDLQLLVDELIDTYSKAESEHRWSLVRTFQRYLLGRVASMVDTVLPLRPASRLLSLWAFARDAARWVAACFTTQERGRLPFTESGIFRYYDVTRSYLHVPATWPRDCQPLSPQGGGSWRLTFLGTGSRRPTKTRLTSSILFARLGVDPLWLFDCGEAAIIRLWETGHSVGRVKKIFLTHLHGDHCFGLFAFISAASTVGQLEVYGPSGTAQFIANVLASSSRSHAIPTFVVNELVTPGQSALTQHEAQESEITFKVNHVHPDEKMHYVAYEDDTCIVRAAPLVHTINTVGYVVEEKVGFAKGHGKKGCRPRPRKFALCQDSADSGLLQPLAMDADLLIHEATINAPTNSGSEMLLRLTRHAHGDVSRATMHRLDQLVKTEEVKFQMYHNTIGNIQYYYNRRLCALREVMQRQPALAQEVRNPGGAPALQPPPQEAPTANQEAQPEAEACGASSWSAAVKQLLAHVRLYADAQAAARLMGDLEKLNTIIRELRATALQAMGWPTSRGMQESMRALAARLLAEEGLLVSPLCDADADRSVGLSQAIDRMAPLIFQYWSDVTGRPLPRLDPGSYGHADWEQLYNEYARFSGHSSGHQAGEFASQARCRRLILTHFSQNCPDGVERESVLTMARVAHSAMRGYRRAAPDDEGRAFTVGAAWDMLTLTL</sequence>